<dbReference type="InterPro" id="IPR046342">
    <property type="entry name" value="CBS_dom_sf"/>
</dbReference>
<gene>
    <name evidence="15" type="ORF">ADN01_10780</name>
    <name evidence="14" type="ORF">LSAC_03152</name>
</gene>
<dbReference type="EMBL" id="LGCM01000038">
    <property type="protein sequence ID" value="KPL80960.1"/>
    <property type="molecule type" value="Genomic_DNA"/>
</dbReference>
<comment type="similarity">
    <text evidence="2">Belongs to the UPF0053 family.</text>
</comment>
<evidence type="ECO:0000256" key="3">
    <source>
        <dbReference type="ARBA" id="ARBA00022475"/>
    </source>
</evidence>
<dbReference type="PROSITE" id="PS51371">
    <property type="entry name" value="CBS"/>
    <property type="match status" value="2"/>
</dbReference>
<dbReference type="GO" id="GO:0050660">
    <property type="term" value="F:flavin adenine dinucleotide binding"/>
    <property type="evidence" value="ECO:0007669"/>
    <property type="project" value="InterPro"/>
</dbReference>
<keyword evidence="7 9" id="KW-0129">CBS domain</keyword>
<proteinExistence type="inferred from homology"/>
<feature type="domain" description="CNNM transmembrane" evidence="13">
    <location>
        <begin position="1"/>
        <end position="210"/>
    </location>
</feature>
<dbReference type="SUPFAM" id="SSF56176">
    <property type="entry name" value="FAD-binding/transporter-associated domain-like"/>
    <property type="match status" value="1"/>
</dbReference>
<evidence type="ECO:0000313" key="16">
    <source>
        <dbReference type="Proteomes" id="UP000050501"/>
    </source>
</evidence>
<evidence type="ECO:0000313" key="14">
    <source>
        <dbReference type="EMBL" id="GAP19251.1"/>
    </source>
</evidence>
<dbReference type="SUPFAM" id="SSF54631">
    <property type="entry name" value="CBS-domain pair"/>
    <property type="match status" value="1"/>
</dbReference>
<feature type="transmembrane region" description="Helical" evidence="11">
    <location>
        <begin position="61"/>
        <end position="80"/>
    </location>
</feature>
<dbReference type="GO" id="GO:0005886">
    <property type="term" value="C:plasma membrane"/>
    <property type="evidence" value="ECO:0007669"/>
    <property type="project" value="UniProtKB-SubCell"/>
</dbReference>
<dbReference type="InterPro" id="IPR002550">
    <property type="entry name" value="CNNM"/>
</dbReference>
<keyword evidence="8 10" id="KW-0472">Membrane</keyword>
<keyword evidence="16" id="KW-1185">Reference proteome</keyword>
<evidence type="ECO:0000256" key="5">
    <source>
        <dbReference type="ARBA" id="ARBA00022737"/>
    </source>
</evidence>
<accession>A0A0M8JPK8</accession>
<dbReference type="RefSeq" id="WP_062419542.1">
    <property type="nucleotide sequence ID" value="NZ_BBXZ01000170.1"/>
</dbReference>
<dbReference type="EMBL" id="DF967975">
    <property type="protein sequence ID" value="GAP19251.1"/>
    <property type="molecule type" value="Genomic_DNA"/>
</dbReference>
<evidence type="ECO:0000256" key="4">
    <source>
        <dbReference type="ARBA" id="ARBA00022692"/>
    </source>
</evidence>
<dbReference type="STRING" id="229921.ADN01_10780"/>
<dbReference type="PANTHER" id="PTHR43099">
    <property type="entry name" value="UPF0053 PROTEIN YRKA"/>
    <property type="match status" value="1"/>
</dbReference>
<evidence type="ECO:0000256" key="6">
    <source>
        <dbReference type="ARBA" id="ARBA00022989"/>
    </source>
</evidence>
<feature type="transmembrane region" description="Helical" evidence="11">
    <location>
        <begin position="100"/>
        <end position="127"/>
    </location>
</feature>
<feature type="transmembrane region" description="Helical" evidence="11">
    <location>
        <begin position="6"/>
        <end position="28"/>
    </location>
</feature>
<dbReference type="Proteomes" id="UP000050501">
    <property type="component" value="Unassembled WGS sequence"/>
</dbReference>
<feature type="domain" description="CBS" evidence="12">
    <location>
        <begin position="294"/>
        <end position="351"/>
    </location>
</feature>
<dbReference type="CDD" id="cd04590">
    <property type="entry name" value="CBS_pair_CorC_HlyC_assoc"/>
    <property type="match status" value="1"/>
</dbReference>
<evidence type="ECO:0000256" key="10">
    <source>
        <dbReference type="PROSITE-ProRule" id="PRU01193"/>
    </source>
</evidence>
<keyword evidence="5" id="KW-0677">Repeat</keyword>
<dbReference type="InterPro" id="IPR036318">
    <property type="entry name" value="FAD-bd_PCMH-like_sf"/>
</dbReference>
<dbReference type="OrthoDB" id="9798188at2"/>
<feature type="domain" description="CBS" evidence="12">
    <location>
        <begin position="230"/>
        <end position="290"/>
    </location>
</feature>
<evidence type="ECO:0000313" key="15">
    <source>
        <dbReference type="EMBL" id="KPL80960.1"/>
    </source>
</evidence>
<evidence type="ECO:0000256" key="11">
    <source>
        <dbReference type="SAM" id="Phobius"/>
    </source>
</evidence>
<dbReference type="Gene3D" id="3.30.465.10">
    <property type="match status" value="1"/>
</dbReference>
<evidence type="ECO:0000256" key="9">
    <source>
        <dbReference type="PROSITE-ProRule" id="PRU00703"/>
    </source>
</evidence>
<evidence type="ECO:0000256" key="2">
    <source>
        <dbReference type="ARBA" id="ARBA00006337"/>
    </source>
</evidence>
<protein>
    <submittedName>
        <fullName evidence="14">Hemolysins</fullName>
    </submittedName>
</protein>
<keyword evidence="6 10" id="KW-1133">Transmembrane helix</keyword>
<sequence>MTLVNFLLILILIALNGFFVSVEFAAVASRRARLDLLPQSNSRAAQMVRAWLDERTARDRLIAAAQLGITVVSLALGAVGENTFASLLEPLFADAHMPPWLSFLEFILPALPLTLSLIVVTALHVVLGEQVPKVAVLRSPERFAVAAAPVMYGFSRVFKGFISLLDGATRLVLELVGLPRGDTHSSVYSLEEFKQIVSGPDLPTMIEQPEREMLSAVIDFGALVVRQVSISRTEIVAVEGEAPLDEVIQAALEHGLTKIPVYENDIDHITGIVHLRDLVLAWRRGEPHKTARDLAREALFVPETSSVNDLLVQFRARHTHIAIVLDEFGGTFGLVTLEDLLEEIIGEIQDPFDATPPPIQPLADGTALIDGRTFIEEINEHFALNLVEAFYDTIAGYMLSNLGRIPQVGDVVEDADNRIRLRVEAMDRLRVAQVRLERM</sequence>
<dbReference type="PATRIC" id="fig|229921.5.peg.560"/>
<name>A0A0M8JPK8_9CHLR</name>
<dbReference type="Pfam" id="PF00571">
    <property type="entry name" value="CBS"/>
    <property type="match status" value="2"/>
</dbReference>
<keyword evidence="3" id="KW-1003">Cell membrane</keyword>
<dbReference type="PANTHER" id="PTHR43099:SF5">
    <property type="entry name" value="HLYC_CORC FAMILY TRANSPORTER"/>
    <property type="match status" value="1"/>
</dbReference>
<dbReference type="Pfam" id="PF03471">
    <property type="entry name" value="CorC_HlyC"/>
    <property type="match status" value="1"/>
</dbReference>
<dbReference type="InterPro" id="IPR051676">
    <property type="entry name" value="UPF0053_domain"/>
</dbReference>
<evidence type="ECO:0000256" key="1">
    <source>
        <dbReference type="ARBA" id="ARBA00004651"/>
    </source>
</evidence>
<dbReference type="InterPro" id="IPR000644">
    <property type="entry name" value="CBS_dom"/>
</dbReference>
<evidence type="ECO:0000259" key="13">
    <source>
        <dbReference type="PROSITE" id="PS51846"/>
    </source>
</evidence>
<dbReference type="InterPro" id="IPR016169">
    <property type="entry name" value="FAD-bd_PCMH_sub2"/>
</dbReference>
<dbReference type="FunFam" id="3.10.580.10:FF:000002">
    <property type="entry name" value="Magnesium/cobalt efflux protein CorC"/>
    <property type="match status" value="1"/>
</dbReference>
<dbReference type="SMART" id="SM01091">
    <property type="entry name" value="CorC_HlyC"/>
    <property type="match status" value="1"/>
</dbReference>
<dbReference type="InterPro" id="IPR044751">
    <property type="entry name" value="Ion_transp-like_CBS"/>
</dbReference>
<evidence type="ECO:0000256" key="7">
    <source>
        <dbReference type="ARBA" id="ARBA00023122"/>
    </source>
</evidence>
<dbReference type="PROSITE" id="PS51846">
    <property type="entry name" value="CNNM"/>
    <property type="match status" value="1"/>
</dbReference>
<evidence type="ECO:0000256" key="8">
    <source>
        <dbReference type="ARBA" id="ARBA00023136"/>
    </source>
</evidence>
<keyword evidence="4 10" id="KW-0812">Transmembrane</keyword>
<reference evidence="15 16" key="2">
    <citation type="submission" date="2015-07" db="EMBL/GenBank/DDBJ databases">
        <title>Genome sequence of Levilinea saccharolytica DSM 16555.</title>
        <authorList>
            <person name="Hemp J."/>
            <person name="Ward L.M."/>
            <person name="Pace L.A."/>
            <person name="Fischer W.W."/>
        </authorList>
    </citation>
    <scope>NUCLEOTIDE SEQUENCE [LARGE SCALE GENOMIC DNA]</scope>
    <source>
        <strain evidence="15 16">KIBI-1</strain>
    </source>
</reference>
<reference evidence="14" key="1">
    <citation type="journal article" date="2015" name="Genome Announc.">
        <title>Draft Genome Sequences of Anaerolinea thermolimosa IMO-1, Bellilinea caldifistulae GOMI-1, Leptolinea tardivitalis YMTK-2, Levilinea saccharolytica KIBI-1, Longilinea arvoryzae KOME-1, Previously Described as Members of the Class Anaerolineae (Chloroflexi).</title>
        <authorList>
            <person name="Matsuura N."/>
            <person name="Tourlousse M.D."/>
            <person name="Ohashi A."/>
            <person name="Hugenholtz P."/>
            <person name="Sekiguchi Y."/>
        </authorList>
    </citation>
    <scope>NUCLEOTIDE SEQUENCE</scope>
    <source>
        <strain evidence="14">KIBI-1</strain>
    </source>
</reference>
<evidence type="ECO:0000259" key="12">
    <source>
        <dbReference type="PROSITE" id="PS51371"/>
    </source>
</evidence>
<dbReference type="Gene3D" id="3.10.580.10">
    <property type="entry name" value="CBS-domain"/>
    <property type="match status" value="1"/>
</dbReference>
<dbReference type="AlphaFoldDB" id="A0A0M8JPK8"/>
<comment type="subcellular location">
    <subcellularLocation>
        <location evidence="1">Cell membrane</location>
        <topology evidence="1">Multi-pass membrane protein</topology>
    </subcellularLocation>
</comment>
<dbReference type="InterPro" id="IPR005170">
    <property type="entry name" value="Transptr-assoc_dom"/>
</dbReference>
<organism evidence="14">
    <name type="scientific">Levilinea saccharolytica</name>
    <dbReference type="NCBI Taxonomy" id="229921"/>
    <lineage>
        <taxon>Bacteria</taxon>
        <taxon>Bacillati</taxon>
        <taxon>Chloroflexota</taxon>
        <taxon>Anaerolineae</taxon>
        <taxon>Anaerolineales</taxon>
        <taxon>Anaerolineaceae</taxon>
        <taxon>Levilinea</taxon>
    </lineage>
</organism>
<dbReference type="Pfam" id="PF01595">
    <property type="entry name" value="CNNM"/>
    <property type="match status" value="1"/>
</dbReference>